<evidence type="ECO:0000313" key="6">
    <source>
        <dbReference type="Proteomes" id="UP001595711"/>
    </source>
</evidence>
<dbReference type="CDD" id="cd07377">
    <property type="entry name" value="WHTH_GntR"/>
    <property type="match status" value="1"/>
</dbReference>
<dbReference type="Gene3D" id="1.10.10.10">
    <property type="entry name" value="Winged helix-like DNA-binding domain superfamily/Winged helix DNA-binding domain"/>
    <property type="match status" value="1"/>
</dbReference>
<dbReference type="SUPFAM" id="SSF46785">
    <property type="entry name" value="Winged helix' DNA-binding domain"/>
    <property type="match status" value="1"/>
</dbReference>
<dbReference type="Proteomes" id="UP001595711">
    <property type="component" value="Unassembled WGS sequence"/>
</dbReference>
<sequence>MSETKDKPFSMAPIAANRNLAAELVERLSGEILSGKLAPGSKLPTEQEMVAATGVSRTVVREAVAALRAEGLVVTRQGVGAFVAADIRRRPFRIDEASLDVLKEVINVLELRAALEAEAAALAAERRSPAQLQAMREALDRMSLAIEEAEDAVAPDLDFHRTIAEATGNPHFTHLFAYLGSLLIPRARVQSFRSITDDKPAYLRRVNQEHEDIYAAIQRQDAGAARTAMRMHLGNSRERLRRAAIDTPGAH</sequence>
<dbReference type="PANTHER" id="PTHR43537">
    <property type="entry name" value="TRANSCRIPTIONAL REGULATOR, GNTR FAMILY"/>
    <property type="match status" value="1"/>
</dbReference>
<dbReference type="PANTHER" id="PTHR43537:SF44">
    <property type="entry name" value="GNTR FAMILY REGULATORY PROTEIN"/>
    <property type="match status" value="1"/>
</dbReference>
<accession>A0ABV7VH98</accession>
<dbReference type="SMART" id="SM00895">
    <property type="entry name" value="FCD"/>
    <property type="match status" value="1"/>
</dbReference>
<dbReference type="Gene3D" id="1.20.120.530">
    <property type="entry name" value="GntR ligand-binding domain-like"/>
    <property type="match status" value="1"/>
</dbReference>
<dbReference type="InterPro" id="IPR036390">
    <property type="entry name" value="WH_DNA-bd_sf"/>
</dbReference>
<dbReference type="InterPro" id="IPR008920">
    <property type="entry name" value="TF_FadR/GntR_C"/>
</dbReference>
<evidence type="ECO:0000259" key="4">
    <source>
        <dbReference type="PROSITE" id="PS50949"/>
    </source>
</evidence>
<gene>
    <name evidence="5" type="ORF">ACFOOQ_13485</name>
</gene>
<evidence type="ECO:0000313" key="5">
    <source>
        <dbReference type="EMBL" id="MFC3676564.1"/>
    </source>
</evidence>
<keyword evidence="3" id="KW-0804">Transcription</keyword>
<dbReference type="InterPro" id="IPR011711">
    <property type="entry name" value="GntR_C"/>
</dbReference>
<protein>
    <submittedName>
        <fullName evidence="5">FadR/GntR family transcriptional regulator</fullName>
    </submittedName>
</protein>
<dbReference type="PROSITE" id="PS50949">
    <property type="entry name" value="HTH_GNTR"/>
    <property type="match status" value="1"/>
</dbReference>
<dbReference type="SUPFAM" id="SSF48008">
    <property type="entry name" value="GntR ligand-binding domain-like"/>
    <property type="match status" value="1"/>
</dbReference>
<feature type="domain" description="HTH gntR-type" evidence="4">
    <location>
        <begin position="18"/>
        <end position="86"/>
    </location>
</feature>
<evidence type="ECO:0000256" key="3">
    <source>
        <dbReference type="ARBA" id="ARBA00023163"/>
    </source>
</evidence>
<organism evidence="5 6">
    <name type="scientific">Ferrovibrio xuzhouensis</name>
    <dbReference type="NCBI Taxonomy" id="1576914"/>
    <lineage>
        <taxon>Bacteria</taxon>
        <taxon>Pseudomonadati</taxon>
        <taxon>Pseudomonadota</taxon>
        <taxon>Alphaproteobacteria</taxon>
        <taxon>Rhodospirillales</taxon>
        <taxon>Rhodospirillaceae</taxon>
        <taxon>Ferrovibrio</taxon>
    </lineage>
</organism>
<dbReference type="Pfam" id="PF00392">
    <property type="entry name" value="GntR"/>
    <property type="match status" value="1"/>
</dbReference>
<dbReference type="InterPro" id="IPR036388">
    <property type="entry name" value="WH-like_DNA-bd_sf"/>
</dbReference>
<keyword evidence="1" id="KW-0805">Transcription regulation</keyword>
<evidence type="ECO:0000256" key="2">
    <source>
        <dbReference type="ARBA" id="ARBA00023125"/>
    </source>
</evidence>
<keyword evidence="6" id="KW-1185">Reference proteome</keyword>
<keyword evidence="2" id="KW-0238">DNA-binding</keyword>
<dbReference type="Pfam" id="PF07729">
    <property type="entry name" value="FCD"/>
    <property type="match status" value="1"/>
</dbReference>
<name>A0ABV7VH98_9PROT</name>
<comment type="caution">
    <text evidence="5">The sequence shown here is derived from an EMBL/GenBank/DDBJ whole genome shotgun (WGS) entry which is preliminary data.</text>
</comment>
<proteinExistence type="predicted"/>
<dbReference type="InterPro" id="IPR000524">
    <property type="entry name" value="Tscrpt_reg_HTH_GntR"/>
</dbReference>
<reference evidence="6" key="1">
    <citation type="journal article" date="2019" name="Int. J. Syst. Evol. Microbiol.">
        <title>The Global Catalogue of Microorganisms (GCM) 10K type strain sequencing project: providing services to taxonomists for standard genome sequencing and annotation.</title>
        <authorList>
            <consortium name="The Broad Institute Genomics Platform"/>
            <consortium name="The Broad Institute Genome Sequencing Center for Infectious Disease"/>
            <person name="Wu L."/>
            <person name="Ma J."/>
        </authorList>
    </citation>
    <scope>NUCLEOTIDE SEQUENCE [LARGE SCALE GENOMIC DNA]</scope>
    <source>
        <strain evidence="6">KCTC 42182</strain>
    </source>
</reference>
<evidence type="ECO:0000256" key="1">
    <source>
        <dbReference type="ARBA" id="ARBA00023015"/>
    </source>
</evidence>
<dbReference type="EMBL" id="JBHRYJ010000002">
    <property type="protein sequence ID" value="MFC3676564.1"/>
    <property type="molecule type" value="Genomic_DNA"/>
</dbReference>
<dbReference type="RefSeq" id="WP_379727427.1">
    <property type="nucleotide sequence ID" value="NZ_JBHRYJ010000002.1"/>
</dbReference>
<dbReference type="PRINTS" id="PR00035">
    <property type="entry name" value="HTHGNTR"/>
</dbReference>
<dbReference type="SMART" id="SM00345">
    <property type="entry name" value="HTH_GNTR"/>
    <property type="match status" value="1"/>
</dbReference>